<keyword evidence="2" id="KW-1185">Reference proteome</keyword>
<evidence type="ECO:0008006" key="3">
    <source>
        <dbReference type="Google" id="ProtNLM"/>
    </source>
</evidence>
<sequence length="549" mass="61050">MFDSLATFTLFLFCKLIIHKLLTYLYQQIIRSKIRCNGCFPPVYYETYPHHPLALSGIFIVIISKSLITAKTFNTVAGRARSYMDGTDFNAVKDEYLSLLTAPVNVQENLDVVQEASDLNCHGFDNNCRWSNTNEDELDWKVLLSTPEAEPWISMLQTTHHPGQTIIHTVYNLDPGNNIHLSFLDASAAVLLSGNHRTWGSGQLVSDLLPCIILPLQLTATVWRSSSDGSFQQQPNLQICSRNTNIDQTHSNCILFPIQNGMPVTVNIPEPRDPTTPAQIILVGDNFVGKYGGAIFVQDITVGGNLVPDCIITTPLTTKNFNKPQQQQAKRLIPLHNFQDSSNSLVEVQELGSTQKISNLQQSSILQFASPLLADSLMVECLKLSCNPAEKYCGWQKGISGWMASTGTDGFSNPLSGIMVPPVGTNSFLVASYNSNSENSIRQIISPMLSISTWAQPVHFCFYEYFAVEGARFTMCTDEFNKKCFYSKTGIPKDGHLQESRRWNFQCTELPTGTYKIYVSAENNGPNQGDIGFVPLRLSRDLDGNDPIC</sequence>
<dbReference type="Proteomes" id="UP000278627">
    <property type="component" value="Unassembled WGS sequence"/>
</dbReference>
<reference evidence="1 2" key="1">
    <citation type="submission" date="2018-11" db="EMBL/GenBank/DDBJ databases">
        <authorList>
            <consortium name="Pathogen Informatics"/>
        </authorList>
    </citation>
    <scope>NUCLEOTIDE SEQUENCE [LARGE SCALE GENOMIC DNA]</scope>
</reference>
<protein>
    <recommendedName>
        <fullName evidence="3">MAM domain-containing protein</fullName>
    </recommendedName>
</protein>
<name>A0A3P7RYS0_BRUPA</name>
<gene>
    <name evidence="1" type="ORF">BPAG_LOCUS8870</name>
</gene>
<accession>A0A3P7RYS0</accession>
<evidence type="ECO:0000313" key="2">
    <source>
        <dbReference type="Proteomes" id="UP000278627"/>
    </source>
</evidence>
<dbReference type="EMBL" id="UZAD01013142">
    <property type="protein sequence ID" value="VDN90056.1"/>
    <property type="molecule type" value="Genomic_DNA"/>
</dbReference>
<dbReference type="AlphaFoldDB" id="A0A3P7RYS0"/>
<proteinExistence type="predicted"/>
<organism evidence="1 2">
    <name type="scientific">Brugia pahangi</name>
    <name type="common">Filarial nematode worm</name>
    <dbReference type="NCBI Taxonomy" id="6280"/>
    <lineage>
        <taxon>Eukaryota</taxon>
        <taxon>Metazoa</taxon>
        <taxon>Ecdysozoa</taxon>
        <taxon>Nematoda</taxon>
        <taxon>Chromadorea</taxon>
        <taxon>Rhabditida</taxon>
        <taxon>Spirurina</taxon>
        <taxon>Spiruromorpha</taxon>
        <taxon>Filarioidea</taxon>
        <taxon>Onchocercidae</taxon>
        <taxon>Brugia</taxon>
    </lineage>
</organism>
<evidence type="ECO:0000313" key="1">
    <source>
        <dbReference type="EMBL" id="VDN90056.1"/>
    </source>
</evidence>